<dbReference type="STRING" id="1314782.A0A165VMN2"/>
<name>A0A165VMN2_9AGAM</name>
<feature type="compositionally biased region" description="Low complexity" evidence="1">
    <location>
        <begin position="44"/>
        <end position="54"/>
    </location>
</feature>
<dbReference type="EMBL" id="KV425553">
    <property type="protein sequence ID" value="KZT29903.1"/>
    <property type="molecule type" value="Genomic_DNA"/>
</dbReference>
<dbReference type="AlphaFoldDB" id="A0A165VMN2"/>
<keyword evidence="3" id="KW-1185">Reference proteome</keyword>
<protein>
    <submittedName>
        <fullName evidence="2">Uncharacterized protein</fullName>
    </submittedName>
</protein>
<dbReference type="Proteomes" id="UP000076761">
    <property type="component" value="Unassembled WGS sequence"/>
</dbReference>
<evidence type="ECO:0000313" key="2">
    <source>
        <dbReference type="EMBL" id="KZT29903.1"/>
    </source>
</evidence>
<feature type="region of interest" description="Disordered" evidence="1">
    <location>
        <begin position="385"/>
        <end position="517"/>
    </location>
</feature>
<evidence type="ECO:0000256" key="1">
    <source>
        <dbReference type="SAM" id="MobiDB-lite"/>
    </source>
</evidence>
<gene>
    <name evidence="2" type="ORF">NEOLEDRAFT_1174882</name>
</gene>
<feature type="compositionally biased region" description="Pro residues" evidence="1">
    <location>
        <begin position="454"/>
        <end position="463"/>
    </location>
</feature>
<sequence>MPSNVPEQIIHPSAEVIDVDAFDGDDIQVLDVNIPPSRLHRLPNWAASNSESGSSAGGSGRRSNVSSPRRHSRRIFSPPPRPLDRSIPPVPRLPPHLAGQSSLPMRARPPPFPGEAAGVVRPIAQPFAFEANMRAHTRRVQSPPMRAAPPSHHQPAMGFGGAIIALNRQNAATENIAQQRARMDLLRSRQRIVAARNEAQRRTWNLPSLAQATGFFTGMFRGLAGRSEAEDFTQMEDAVHEIHDWIDFMGEFGLNEEWGNHPVGNWGFSGRLPTAAREHRPPDIEYKPEFTHPGQPQSGFTFDFSPPASTSKSVIVIDDSPWPSSSSSEDTSNVLVCAHCLDPLTVGGMDMGEEAEKQRRVWSLRCGHMLDGKCIEALTKPLPASESELVQEEDKADVKGKGKARSTNLPEPYVLLKARGKRKAKADPDPDPAEAPATNSIRSRLRSHHSRLPETPPLVPEPPAPDESELPSMPGSFDARPIRPLSRRRTGRAGTPPIRVSAARPGRRGKGKGKAKQPVVEREYEWTCPVAGCGMVHCSLLIDGKWGMDRERGAIALYV</sequence>
<dbReference type="OrthoDB" id="2507647at2759"/>
<proteinExistence type="predicted"/>
<feature type="compositionally biased region" description="Basic residues" evidence="1">
    <location>
        <begin position="505"/>
        <end position="515"/>
    </location>
</feature>
<dbReference type="InParanoid" id="A0A165VMN2"/>
<reference evidence="2 3" key="1">
    <citation type="journal article" date="2016" name="Mol. Biol. Evol.">
        <title>Comparative Genomics of Early-Diverging Mushroom-Forming Fungi Provides Insights into the Origins of Lignocellulose Decay Capabilities.</title>
        <authorList>
            <person name="Nagy L.G."/>
            <person name="Riley R."/>
            <person name="Tritt A."/>
            <person name="Adam C."/>
            <person name="Daum C."/>
            <person name="Floudas D."/>
            <person name="Sun H."/>
            <person name="Yadav J.S."/>
            <person name="Pangilinan J."/>
            <person name="Larsson K.H."/>
            <person name="Matsuura K."/>
            <person name="Barry K."/>
            <person name="Labutti K."/>
            <person name="Kuo R."/>
            <person name="Ohm R.A."/>
            <person name="Bhattacharya S.S."/>
            <person name="Shirouzu T."/>
            <person name="Yoshinaga Y."/>
            <person name="Martin F.M."/>
            <person name="Grigoriev I.V."/>
            <person name="Hibbett D.S."/>
        </authorList>
    </citation>
    <scope>NUCLEOTIDE SEQUENCE [LARGE SCALE GENOMIC DNA]</scope>
    <source>
        <strain evidence="2 3">HHB14362 ss-1</strain>
    </source>
</reference>
<accession>A0A165VMN2</accession>
<evidence type="ECO:0000313" key="3">
    <source>
        <dbReference type="Proteomes" id="UP000076761"/>
    </source>
</evidence>
<organism evidence="2 3">
    <name type="scientific">Neolentinus lepideus HHB14362 ss-1</name>
    <dbReference type="NCBI Taxonomy" id="1314782"/>
    <lineage>
        <taxon>Eukaryota</taxon>
        <taxon>Fungi</taxon>
        <taxon>Dikarya</taxon>
        <taxon>Basidiomycota</taxon>
        <taxon>Agaricomycotina</taxon>
        <taxon>Agaricomycetes</taxon>
        <taxon>Gloeophyllales</taxon>
        <taxon>Gloeophyllaceae</taxon>
        <taxon>Neolentinus</taxon>
    </lineage>
</organism>
<feature type="region of interest" description="Disordered" evidence="1">
    <location>
        <begin position="40"/>
        <end position="116"/>
    </location>
</feature>